<dbReference type="InterPro" id="IPR007831">
    <property type="entry name" value="T2SS_GspE_N"/>
</dbReference>
<evidence type="ECO:0000313" key="5">
    <source>
        <dbReference type="EMBL" id="WOO31832.1"/>
    </source>
</evidence>
<dbReference type="Gene3D" id="3.30.450.90">
    <property type="match status" value="1"/>
</dbReference>
<dbReference type="PROSITE" id="PS00662">
    <property type="entry name" value="T2SP_E"/>
    <property type="match status" value="1"/>
</dbReference>
<evidence type="ECO:0000313" key="6">
    <source>
        <dbReference type="Proteomes" id="UP001303211"/>
    </source>
</evidence>
<accession>A0ABZ0J2T2</accession>
<reference evidence="5 6" key="1">
    <citation type="submission" date="2023-03" db="EMBL/GenBank/DDBJ databases">
        <title>Diaphorobacter basophil sp. nov., isolated from a sewage-treatment plant.</title>
        <authorList>
            <person name="Yang K."/>
        </authorList>
    </citation>
    <scope>NUCLEOTIDE SEQUENCE [LARGE SCALE GENOMIC DNA]</scope>
    <source>
        <strain evidence="5 6">Y-1</strain>
    </source>
</reference>
<keyword evidence="2" id="KW-0547">Nucleotide-binding</keyword>
<proteinExistence type="inferred from homology"/>
<evidence type="ECO:0000256" key="3">
    <source>
        <dbReference type="ARBA" id="ARBA00022840"/>
    </source>
</evidence>
<dbReference type="SUPFAM" id="SSF52540">
    <property type="entry name" value="P-loop containing nucleoside triphosphate hydrolases"/>
    <property type="match status" value="1"/>
</dbReference>
<gene>
    <name evidence="5" type="ORF">P4826_15735</name>
</gene>
<evidence type="ECO:0000259" key="4">
    <source>
        <dbReference type="PROSITE" id="PS00662"/>
    </source>
</evidence>
<dbReference type="Proteomes" id="UP001303211">
    <property type="component" value="Chromosome"/>
</dbReference>
<evidence type="ECO:0000256" key="1">
    <source>
        <dbReference type="ARBA" id="ARBA00006611"/>
    </source>
</evidence>
<dbReference type="Gene3D" id="1.10.40.70">
    <property type="match status" value="1"/>
</dbReference>
<keyword evidence="3" id="KW-0067">ATP-binding</keyword>
<dbReference type="Gene3D" id="3.40.50.300">
    <property type="entry name" value="P-loop containing nucleotide triphosphate hydrolases"/>
    <property type="match status" value="1"/>
</dbReference>
<dbReference type="Pfam" id="PF00437">
    <property type="entry name" value="T2SSE"/>
    <property type="match status" value="1"/>
</dbReference>
<dbReference type="PANTHER" id="PTHR30258:SF2">
    <property type="entry name" value="COMG OPERON PROTEIN 1"/>
    <property type="match status" value="1"/>
</dbReference>
<dbReference type="EMBL" id="CP136921">
    <property type="protein sequence ID" value="WOO31832.1"/>
    <property type="molecule type" value="Genomic_DNA"/>
</dbReference>
<dbReference type="InterPro" id="IPR027417">
    <property type="entry name" value="P-loop_NTPase"/>
</dbReference>
<sequence length="567" mass="61712">MNNDHMNAQEPRQRLGELLLAVQKLSRSDLERALEVQRSMGGRLGGLLISLGLVSEADVYAALARQAGLPLVRQDAFPQDRPETECLNTSFLLANHLLPLGDVAREGGVPDFVSSDPHSPSLQAALRLTFGTLPGLCFGLESEIANRLSDWYLQDEGQDETGTGEGFEASEFIEHLRDMASEAPIIQRVNQILAQAVAAKASDIHIESYEDKSVVRIRVDGEIFPIDDIDNKDAPAVVSRIKILSQLDIAERRLPQDGRTKIRVHGKEMDVRVSTVPTAFGESVVLRLLEKNFDLLSLESLHFTPPTLAAMRSLLAVPHGIFLVTGPTGSGKSTTLYASMQELEGQNLKILTVEDPVEYRLQWLNQVQVQPQIGLTFAKVLRSFLRQDPDVIMIGEMRDGETAEIAVQAALTGHLVLSTLHTNSAMGAIVRLINMGVEPYLITASVVGVLAQRLVRQLCRECKAPMAPDQARLAAASLGAAPDAGYTLYKPVGCAHCRNTGYQGRVAIHELLMLTDEVKKAVLEKGTAVASTSDAYVGGNLLHDGATKVFQGLTTAEEILRVARQND</sequence>
<dbReference type="InterPro" id="IPR037257">
    <property type="entry name" value="T2SS_E_N_sf"/>
</dbReference>
<comment type="similarity">
    <text evidence="1">Belongs to the GSP E family.</text>
</comment>
<dbReference type="PANTHER" id="PTHR30258">
    <property type="entry name" value="TYPE II SECRETION SYSTEM PROTEIN GSPE-RELATED"/>
    <property type="match status" value="1"/>
</dbReference>
<dbReference type="InterPro" id="IPR001482">
    <property type="entry name" value="T2SS/T4SS_dom"/>
</dbReference>
<organism evidence="5 6">
    <name type="scientific">Diaphorobacter limosus</name>
    <dbReference type="NCBI Taxonomy" id="3036128"/>
    <lineage>
        <taxon>Bacteria</taxon>
        <taxon>Pseudomonadati</taxon>
        <taxon>Pseudomonadota</taxon>
        <taxon>Betaproteobacteria</taxon>
        <taxon>Burkholderiales</taxon>
        <taxon>Comamonadaceae</taxon>
        <taxon>Diaphorobacter</taxon>
    </lineage>
</organism>
<feature type="domain" description="Bacterial type II secretion system protein E" evidence="4">
    <location>
        <begin position="385"/>
        <end position="399"/>
    </location>
</feature>
<keyword evidence="6" id="KW-1185">Reference proteome</keyword>
<protein>
    <submittedName>
        <fullName evidence="5">ATPase, T2SS/T4P/T4SS family</fullName>
    </submittedName>
</protein>
<dbReference type="Pfam" id="PF05157">
    <property type="entry name" value="MshEN"/>
    <property type="match status" value="1"/>
</dbReference>
<name>A0ABZ0J2T2_9BURK</name>
<dbReference type="SUPFAM" id="SSF160246">
    <property type="entry name" value="EspE N-terminal domain-like"/>
    <property type="match status" value="1"/>
</dbReference>
<evidence type="ECO:0000256" key="2">
    <source>
        <dbReference type="ARBA" id="ARBA00022741"/>
    </source>
</evidence>
<dbReference type="CDD" id="cd01129">
    <property type="entry name" value="PulE-GspE-like"/>
    <property type="match status" value="1"/>
</dbReference>
<dbReference type="RefSeq" id="WP_317701301.1">
    <property type="nucleotide sequence ID" value="NZ_CP136921.1"/>
</dbReference>